<dbReference type="InterPro" id="IPR050927">
    <property type="entry name" value="TRPM"/>
</dbReference>
<protein>
    <recommendedName>
        <fullName evidence="2">TRPM SLOG domain-containing protein</fullName>
    </recommendedName>
</protein>
<dbReference type="PANTHER" id="PTHR13800">
    <property type="entry name" value="TRANSIENT RECEPTOR POTENTIAL CATION CHANNEL, SUBFAMILY M, MEMBER 6"/>
    <property type="match status" value="1"/>
</dbReference>
<feature type="compositionally biased region" description="Polar residues" evidence="1">
    <location>
        <begin position="17"/>
        <end position="46"/>
    </location>
</feature>
<gene>
    <name evidence="3" type="ORF">DPMN_078613</name>
</gene>
<dbReference type="Proteomes" id="UP000828390">
    <property type="component" value="Unassembled WGS sequence"/>
</dbReference>
<dbReference type="AlphaFoldDB" id="A0A9D4BHN4"/>
<proteinExistence type="predicted"/>
<reference evidence="3" key="1">
    <citation type="journal article" date="2019" name="bioRxiv">
        <title>The Genome of the Zebra Mussel, Dreissena polymorpha: A Resource for Invasive Species Research.</title>
        <authorList>
            <person name="McCartney M.A."/>
            <person name="Auch B."/>
            <person name="Kono T."/>
            <person name="Mallez S."/>
            <person name="Zhang Y."/>
            <person name="Obille A."/>
            <person name="Becker A."/>
            <person name="Abrahante J.E."/>
            <person name="Garbe J."/>
            <person name="Badalamenti J.P."/>
            <person name="Herman A."/>
            <person name="Mangelson H."/>
            <person name="Liachko I."/>
            <person name="Sullivan S."/>
            <person name="Sone E.D."/>
            <person name="Koren S."/>
            <person name="Silverstein K.A.T."/>
            <person name="Beckman K.B."/>
            <person name="Gohl D.M."/>
        </authorList>
    </citation>
    <scope>NUCLEOTIDE SEQUENCE</scope>
    <source>
        <strain evidence="3">Duluth1</strain>
        <tissue evidence="3">Whole animal</tissue>
    </source>
</reference>
<dbReference type="InterPro" id="IPR041491">
    <property type="entry name" value="TRPM_SLOG"/>
</dbReference>
<keyword evidence="4" id="KW-1185">Reference proteome</keyword>
<evidence type="ECO:0000259" key="2">
    <source>
        <dbReference type="Pfam" id="PF18139"/>
    </source>
</evidence>
<feature type="domain" description="TRPM SLOG" evidence="2">
    <location>
        <begin position="81"/>
        <end position="195"/>
    </location>
</feature>
<accession>A0A9D4BHN4</accession>
<dbReference type="Pfam" id="PF18139">
    <property type="entry name" value="LSDAT_euk"/>
    <property type="match status" value="1"/>
</dbReference>
<evidence type="ECO:0000313" key="3">
    <source>
        <dbReference type="EMBL" id="KAH3703575.1"/>
    </source>
</evidence>
<dbReference type="GO" id="GO:0099604">
    <property type="term" value="F:ligand-gated calcium channel activity"/>
    <property type="evidence" value="ECO:0007669"/>
    <property type="project" value="TreeGrafter"/>
</dbReference>
<comment type="caution">
    <text evidence="3">The sequence shown here is derived from an EMBL/GenBank/DDBJ whole genome shotgun (WGS) entry which is preliminary data.</text>
</comment>
<name>A0A9D4BHN4_DREPO</name>
<sequence>MASTSEKSVEEIPLTVITDTGQISETESTTAYVQKQPTLSSPTTSQESEPKKPEPPKSSAFYKKTYTSGKIRFVEDDKRDAKFIKINADAGDNESILQQVAEGVVNKLWQLRRKNLLLSVTSGADELDEAGRNVFIEGIAKMLPGTCMVTGGTNDGVTRLVGDAVFWVNNLSRDEGDKCPTIGIVCLDRLRNKDTIKPWELTRGVFGIDSDGELFTVDKSGER</sequence>
<reference evidence="3" key="2">
    <citation type="submission" date="2020-11" db="EMBL/GenBank/DDBJ databases">
        <authorList>
            <person name="McCartney M.A."/>
            <person name="Auch B."/>
            <person name="Kono T."/>
            <person name="Mallez S."/>
            <person name="Becker A."/>
            <person name="Gohl D.M."/>
            <person name="Silverstein K.A.T."/>
            <person name="Koren S."/>
            <person name="Bechman K.B."/>
            <person name="Herman A."/>
            <person name="Abrahante J.E."/>
            <person name="Garbe J."/>
        </authorList>
    </citation>
    <scope>NUCLEOTIDE SEQUENCE</scope>
    <source>
        <strain evidence="3">Duluth1</strain>
        <tissue evidence="3">Whole animal</tissue>
    </source>
</reference>
<feature type="region of interest" description="Disordered" evidence="1">
    <location>
        <begin position="1"/>
        <end position="61"/>
    </location>
</feature>
<dbReference type="EMBL" id="JAIWYP010000015">
    <property type="protein sequence ID" value="KAH3703575.1"/>
    <property type="molecule type" value="Genomic_DNA"/>
</dbReference>
<evidence type="ECO:0000256" key="1">
    <source>
        <dbReference type="SAM" id="MobiDB-lite"/>
    </source>
</evidence>
<organism evidence="3 4">
    <name type="scientific">Dreissena polymorpha</name>
    <name type="common">Zebra mussel</name>
    <name type="synonym">Mytilus polymorpha</name>
    <dbReference type="NCBI Taxonomy" id="45954"/>
    <lineage>
        <taxon>Eukaryota</taxon>
        <taxon>Metazoa</taxon>
        <taxon>Spiralia</taxon>
        <taxon>Lophotrochozoa</taxon>
        <taxon>Mollusca</taxon>
        <taxon>Bivalvia</taxon>
        <taxon>Autobranchia</taxon>
        <taxon>Heteroconchia</taxon>
        <taxon>Euheterodonta</taxon>
        <taxon>Imparidentia</taxon>
        <taxon>Neoheterodontei</taxon>
        <taxon>Myida</taxon>
        <taxon>Dreissenoidea</taxon>
        <taxon>Dreissenidae</taxon>
        <taxon>Dreissena</taxon>
    </lineage>
</organism>
<dbReference type="GO" id="GO:0005886">
    <property type="term" value="C:plasma membrane"/>
    <property type="evidence" value="ECO:0007669"/>
    <property type="project" value="TreeGrafter"/>
</dbReference>
<dbReference type="PANTHER" id="PTHR13800:SF12">
    <property type="entry name" value="TRANSIENT RECEPTOR POTENTIAL CATION CHANNEL SUBFAMILY M MEMBER-LIKE 2"/>
    <property type="match status" value="1"/>
</dbReference>
<evidence type="ECO:0000313" key="4">
    <source>
        <dbReference type="Proteomes" id="UP000828390"/>
    </source>
</evidence>